<feature type="transmembrane region" description="Helical" evidence="6">
    <location>
        <begin position="20"/>
        <end position="45"/>
    </location>
</feature>
<dbReference type="GO" id="GO:0006865">
    <property type="term" value="P:amino acid transport"/>
    <property type="evidence" value="ECO:0007669"/>
    <property type="project" value="InterPro"/>
</dbReference>
<evidence type="ECO:0000256" key="6">
    <source>
        <dbReference type="SAM" id="Phobius"/>
    </source>
</evidence>
<keyword evidence="8" id="KW-1185">Reference proteome</keyword>
<keyword evidence="4 6" id="KW-1133">Transmembrane helix</keyword>
<sequence>MFVLAETPLAASDWKGRCDGTMLTFFVSAIAISLSGVMAPGPITAATLAAGARHRHAGAMIALGHAVVEVPLILLLVFGASNFLDSPTARAVIGLTGGAVLLLMGLQLLLSLRQKNNLVEAPVQRHPLVIGIVLTAANPYFLVWWATVGLTLATEALTLGIVVLALFTIVHWLCDLGWLEVLSMAGFKGSEIFGERAQFVVSAVCGVVLLGFGGKFLYDASLVFPFHSLLGTH</sequence>
<dbReference type="PANTHER" id="PTHR38825:SF1">
    <property type="entry name" value="TRANSPORTER, LYSE FAMILY"/>
    <property type="match status" value="1"/>
</dbReference>
<dbReference type="OrthoDB" id="9784202at2"/>
<feature type="transmembrane region" description="Helical" evidence="6">
    <location>
        <begin position="91"/>
        <end position="112"/>
    </location>
</feature>
<dbReference type="Pfam" id="PF01810">
    <property type="entry name" value="LysE"/>
    <property type="match status" value="1"/>
</dbReference>
<reference evidence="7 8" key="1">
    <citation type="submission" date="2019-02" db="EMBL/GenBank/DDBJ databases">
        <title>Deep-cultivation of Planctomycetes and their phenomic and genomic characterization uncovers novel biology.</title>
        <authorList>
            <person name="Wiegand S."/>
            <person name="Jogler M."/>
            <person name="Boedeker C."/>
            <person name="Pinto D."/>
            <person name="Vollmers J."/>
            <person name="Rivas-Marin E."/>
            <person name="Kohn T."/>
            <person name="Peeters S.H."/>
            <person name="Heuer A."/>
            <person name="Rast P."/>
            <person name="Oberbeckmann S."/>
            <person name="Bunk B."/>
            <person name="Jeske O."/>
            <person name="Meyerdierks A."/>
            <person name="Storesund J.E."/>
            <person name="Kallscheuer N."/>
            <person name="Luecker S."/>
            <person name="Lage O.M."/>
            <person name="Pohl T."/>
            <person name="Merkel B.J."/>
            <person name="Hornburger P."/>
            <person name="Mueller R.-W."/>
            <person name="Bruemmer F."/>
            <person name="Labrenz M."/>
            <person name="Spormann A.M."/>
            <person name="Op Den Camp H."/>
            <person name="Overmann J."/>
            <person name="Amann R."/>
            <person name="Jetten M.S.M."/>
            <person name="Mascher T."/>
            <person name="Medema M.H."/>
            <person name="Devos D.P."/>
            <person name="Kaster A.-K."/>
            <person name="Ovreas L."/>
            <person name="Rohde M."/>
            <person name="Galperin M.Y."/>
            <person name="Jogler C."/>
        </authorList>
    </citation>
    <scope>NUCLEOTIDE SEQUENCE [LARGE SCALE GENOMIC DNA]</scope>
    <source>
        <strain evidence="7 8">Poly41</strain>
    </source>
</reference>
<feature type="transmembrane region" description="Helical" evidence="6">
    <location>
        <begin position="199"/>
        <end position="218"/>
    </location>
</feature>
<evidence type="ECO:0000313" key="7">
    <source>
        <dbReference type="EMBL" id="TWU34302.1"/>
    </source>
</evidence>
<evidence type="ECO:0000256" key="3">
    <source>
        <dbReference type="ARBA" id="ARBA00022692"/>
    </source>
</evidence>
<evidence type="ECO:0000256" key="4">
    <source>
        <dbReference type="ARBA" id="ARBA00022989"/>
    </source>
</evidence>
<dbReference type="GO" id="GO:0005886">
    <property type="term" value="C:plasma membrane"/>
    <property type="evidence" value="ECO:0007669"/>
    <property type="project" value="UniProtKB-SubCell"/>
</dbReference>
<keyword evidence="3 6" id="KW-0812">Transmembrane</keyword>
<dbReference type="EMBL" id="SJPV01000008">
    <property type="protein sequence ID" value="TWU34302.1"/>
    <property type="molecule type" value="Genomic_DNA"/>
</dbReference>
<evidence type="ECO:0000256" key="1">
    <source>
        <dbReference type="ARBA" id="ARBA00004651"/>
    </source>
</evidence>
<keyword evidence="5 6" id="KW-0472">Membrane</keyword>
<feature type="transmembrane region" description="Helical" evidence="6">
    <location>
        <begin position="128"/>
        <end position="147"/>
    </location>
</feature>
<feature type="transmembrane region" description="Helical" evidence="6">
    <location>
        <begin position="57"/>
        <end position="79"/>
    </location>
</feature>
<organism evidence="7 8">
    <name type="scientific">Novipirellula artificiosorum</name>
    <dbReference type="NCBI Taxonomy" id="2528016"/>
    <lineage>
        <taxon>Bacteria</taxon>
        <taxon>Pseudomonadati</taxon>
        <taxon>Planctomycetota</taxon>
        <taxon>Planctomycetia</taxon>
        <taxon>Pirellulales</taxon>
        <taxon>Pirellulaceae</taxon>
        <taxon>Novipirellula</taxon>
    </lineage>
</organism>
<dbReference type="Proteomes" id="UP000319143">
    <property type="component" value="Unassembled WGS sequence"/>
</dbReference>
<name>A0A5C6DBW4_9BACT</name>
<evidence type="ECO:0000256" key="2">
    <source>
        <dbReference type="ARBA" id="ARBA00022475"/>
    </source>
</evidence>
<proteinExistence type="predicted"/>
<comment type="caution">
    <text evidence="7">The sequence shown here is derived from an EMBL/GenBank/DDBJ whole genome shotgun (WGS) entry which is preliminary data.</text>
</comment>
<comment type="subcellular location">
    <subcellularLocation>
        <location evidence="1">Cell membrane</location>
        <topology evidence="1">Multi-pass membrane protein</topology>
    </subcellularLocation>
</comment>
<dbReference type="RefSeq" id="WP_146528704.1">
    <property type="nucleotide sequence ID" value="NZ_SJPV01000008.1"/>
</dbReference>
<feature type="transmembrane region" description="Helical" evidence="6">
    <location>
        <begin position="159"/>
        <end position="179"/>
    </location>
</feature>
<accession>A0A5C6DBW4</accession>
<dbReference type="InterPro" id="IPR001123">
    <property type="entry name" value="LeuE-type"/>
</dbReference>
<evidence type="ECO:0000313" key="8">
    <source>
        <dbReference type="Proteomes" id="UP000319143"/>
    </source>
</evidence>
<dbReference type="AlphaFoldDB" id="A0A5C6DBW4"/>
<evidence type="ECO:0000256" key="5">
    <source>
        <dbReference type="ARBA" id="ARBA00023136"/>
    </source>
</evidence>
<protein>
    <submittedName>
        <fullName evidence="7">LysE type translocator</fullName>
    </submittedName>
</protein>
<dbReference type="PANTHER" id="PTHR38825">
    <property type="entry name" value="LYSINE EXPORTER PROTEIN (LYSE/YGGA)"/>
    <property type="match status" value="1"/>
</dbReference>
<gene>
    <name evidence="7" type="ORF">Poly41_44490</name>
</gene>
<keyword evidence="2" id="KW-1003">Cell membrane</keyword>